<dbReference type="InterPro" id="IPR050121">
    <property type="entry name" value="Cytochrome_P450_monoxygenase"/>
</dbReference>
<accession>A0AAW0FSJ7</accession>
<dbReference type="PRINTS" id="PR00463">
    <property type="entry name" value="EP450I"/>
</dbReference>
<dbReference type="PANTHER" id="PTHR24305">
    <property type="entry name" value="CYTOCHROME P450"/>
    <property type="match status" value="1"/>
</dbReference>
<comment type="caution">
    <text evidence="11">The sequence shown here is derived from an EMBL/GenBank/DDBJ whole genome shotgun (WGS) entry which is preliminary data.</text>
</comment>
<evidence type="ECO:0000256" key="10">
    <source>
        <dbReference type="RuleBase" id="RU000461"/>
    </source>
</evidence>
<dbReference type="Pfam" id="PF00067">
    <property type="entry name" value="p450"/>
    <property type="match status" value="1"/>
</dbReference>
<keyword evidence="12" id="KW-1185">Reference proteome</keyword>
<evidence type="ECO:0000313" key="12">
    <source>
        <dbReference type="Proteomes" id="UP001385951"/>
    </source>
</evidence>
<evidence type="ECO:0000256" key="4">
    <source>
        <dbReference type="ARBA" id="ARBA00022617"/>
    </source>
</evidence>
<keyword evidence="4 9" id="KW-0349">Heme</keyword>
<evidence type="ECO:0000256" key="8">
    <source>
        <dbReference type="ARBA" id="ARBA00023033"/>
    </source>
</evidence>
<dbReference type="GO" id="GO:0016705">
    <property type="term" value="F:oxidoreductase activity, acting on paired donors, with incorporation or reduction of molecular oxygen"/>
    <property type="evidence" value="ECO:0007669"/>
    <property type="project" value="InterPro"/>
</dbReference>
<dbReference type="InterPro" id="IPR002401">
    <property type="entry name" value="Cyt_P450_E_grp-I"/>
</dbReference>
<dbReference type="PRINTS" id="PR00385">
    <property type="entry name" value="P450"/>
</dbReference>
<dbReference type="InterPro" id="IPR017972">
    <property type="entry name" value="Cyt_P450_CS"/>
</dbReference>
<evidence type="ECO:0008006" key="13">
    <source>
        <dbReference type="Google" id="ProtNLM"/>
    </source>
</evidence>
<comment type="similarity">
    <text evidence="3 10">Belongs to the cytochrome P450 family.</text>
</comment>
<dbReference type="SUPFAM" id="SSF48264">
    <property type="entry name" value="Cytochrome P450"/>
    <property type="match status" value="1"/>
</dbReference>
<evidence type="ECO:0000313" key="11">
    <source>
        <dbReference type="EMBL" id="KAK7682024.1"/>
    </source>
</evidence>
<evidence type="ECO:0000256" key="7">
    <source>
        <dbReference type="ARBA" id="ARBA00023004"/>
    </source>
</evidence>
<dbReference type="GO" id="GO:0005506">
    <property type="term" value="F:iron ion binding"/>
    <property type="evidence" value="ECO:0007669"/>
    <property type="project" value="InterPro"/>
</dbReference>
<gene>
    <name evidence="11" type="ORF">QCA50_014988</name>
</gene>
<organism evidence="11 12">
    <name type="scientific">Cerrena zonata</name>
    <dbReference type="NCBI Taxonomy" id="2478898"/>
    <lineage>
        <taxon>Eukaryota</taxon>
        <taxon>Fungi</taxon>
        <taxon>Dikarya</taxon>
        <taxon>Basidiomycota</taxon>
        <taxon>Agaricomycotina</taxon>
        <taxon>Agaricomycetes</taxon>
        <taxon>Polyporales</taxon>
        <taxon>Cerrenaceae</taxon>
        <taxon>Cerrena</taxon>
    </lineage>
</organism>
<reference evidence="11 12" key="1">
    <citation type="submission" date="2022-09" db="EMBL/GenBank/DDBJ databases">
        <authorList>
            <person name="Palmer J.M."/>
        </authorList>
    </citation>
    <scope>NUCLEOTIDE SEQUENCE [LARGE SCALE GENOMIC DNA]</scope>
    <source>
        <strain evidence="11 12">DSM 7382</strain>
    </source>
</reference>
<dbReference type="InterPro" id="IPR036396">
    <property type="entry name" value="Cyt_P450_sf"/>
</dbReference>
<dbReference type="Proteomes" id="UP001385951">
    <property type="component" value="Unassembled WGS sequence"/>
</dbReference>
<keyword evidence="6 10" id="KW-0560">Oxidoreductase</keyword>
<dbReference type="GO" id="GO:0020037">
    <property type="term" value="F:heme binding"/>
    <property type="evidence" value="ECO:0007669"/>
    <property type="project" value="InterPro"/>
</dbReference>
<evidence type="ECO:0000256" key="9">
    <source>
        <dbReference type="PIRSR" id="PIRSR602401-1"/>
    </source>
</evidence>
<sequence>MQTYLVVPLTLFVIFILKRIVEFRNASHASKNVPGFRILLNLFGLNNLLPRIPGVAYGKAAPLLKHSDFAHFGCDIISIVSAVPKAQTIFMLADANLFKVVVGSRFQFPKPYELYNGLSFWGENLVVSEGDGWKRHRKISAPAFSESNNKLVWQETISVMQELFDNVWGDQEQIVMDHALHLPFMIALFVIGAAGFGRKMSWNDTRAPPTGHKMNFQDALEHSSANIPLKALFPTWMLRLTERGRKINIAYEEIEKYMLEMVYEGKIARASGGSRHDLFSKLLEASEGDMTGEKALTETEVISNIFVFLFAGHETTAHTLCFAFALLALYPDEQERLLEEVIKYTPGDKLPMYEDAHSMTYLTAVINETLRLYPPVVAVPKRAAEDTTLVTTNHAGDSISVAIPKGSLIALNFCALHYNPKYWENPHAFNPSRFLGDWPRDAFMPFSAGARSCIGRRFAELESMVVLAMIIKNYKITIKEEPQFAGETLEQTKERIFQLTFGVTQTPKRVPLVFTKRV</sequence>
<dbReference type="PANTHER" id="PTHR24305:SF166">
    <property type="entry name" value="CYTOCHROME P450 12A4, MITOCHONDRIAL-RELATED"/>
    <property type="match status" value="1"/>
</dbReference>
<comment type="cofactor">
    <cofactor evidence="1 9">
        <name>heme</name>
        <dbReference type="ChEBI" id="CHEBI:30413"/>
    </cofactor>
</comment>
<proteinExistence type="inferred from homology"/>
<keyword evidence="7 9" id="KW-0408">Iron</keyword>
<keyword evidence="5 9" id="KW-0479">Metal-binding</keyword>
<name>A0AAW0FSJ7_9APHY</name>
<evidence type="ECO:0000256" key="6">
    <source>
        <dbReference type="ARBA" id="ARBA00023002"/>
    </source>
</evidence>
<keyword evidence="8 10" id="KW-0503">Monooxygenase</keyword>
<evidence type="ECO:0000256" key="3">
    <source>
        <dbReference type="ARBA" id="ARBA00010617"/>
    </source>
</evidence>
<evidence type="ECO:0000256" key="2">
    <source>
        <dbReference type="ARBA" id="ARBA00005179"/>
    </source>
</evidence>
<protein>
    <recommendedName>
        <fullName evidence="13">Cytochrome P450</fullName>
    </recommendedName>
</protein>
<dbReference type="InterPro" id="IPR001128">
    <property type="entry name" value="Cyt_P450"/>
</dbReference>
<comment type="pathway">
    <text evidence="2">Secondary metabolite biosynthesis.</text>
</comment>
<dbReference type="Gene3D" id="1.10.630.10">
    <property type="entry name" value="Cytochrome P450"/>
    <property type="match status" value="1"/>
</dbReference>
<evidence type="ECO:0000256" key="1">
    <source>
        <dbReference type="ARBA" id="ARBA00001971"/>
    </source>
</evidence>
<dbReference type="PROSITE" id="PS00086">
    <property type="entry name" value="CYTOCHROME_P450"/>
    <property type="match status" value="1"/>
</dbReference>
<evidence type="ECO:0000256" key="5">
    <source>
        <dbReference type="ARBA" id="ARBA00022723"/>
    </source>
</evidence>
<dbReference type="AlphaFoldDB" id="A0AAW0FSJ7"/>
<feature type="binding site" description="axial binding residue" evidence="9">
    <location>
        <position position="453"/>
    </location>
    <ligand>
        <name>heme</name>
        <dbReference type="ChEBI" id="CHEBI:30413"/>
    </ligand>
    <ligandPart>
        <name>Fe</name>
        <dbReference type="ChEBI" id="CHEBI:18248"/>
    </ligandPart>
</feature>
<dbReference type="GO" id="GO:0004497">
    <property type="term" value="F:monooxygenase activity"/>
    <property type="evidence" value="ECO:0007669"/>
    <property type="project" value="UniProtKB-KW"/>
</dbReference>
<dbReference type="EMBL" id="JASBNA010000038">
    <property type="protein sequence ID" value="KAK7682024.1"/>
    <property type="molecule type" value="Genomic_DNA"/>
</dbReference>